<dbReference type="Gene3D" id="3.40.50.720">
    <property type="entry name" value="NAD(P)-binding Rossmann-like Domain"/>
    <property type="match status" value="1"/>
</dbReference>
<dbReference type="PANTHER" id="PTHR47129">
    <property type="entry name" value="QUINONE OXIDOREDUCTASE 2"/>
    <property type="match status" value="1"/>
</dbReference>
<name>A0A8D5JWR3_9PROT</name>
<reference evidence="2" key="1">
    <citation type="journal article" date="2021" name="Arch. Microbiol.">
        <title>Methyloradius palustris gen. nov., sp. nov., a methanol-oxidizing bacterium isolated from snow.</title>
        <authorList>
            <person name="Miyadera T."/>
            <person name="Kojima H."/>
            <person name="Fukui M."/>
        </authorList>
    </citation>
    <scope>NUCLEOTIDE SEQUENCE</scope>
    <source>
        <strain evidence="2">Zm11</strain>
    </source>
</reference>
<dbReference type="CDD" id="cd05269">
    <property type="entry name" value="TMR_SDR_a"/>
    <property type="match status" value="1"/>
</dbReference>
<dbReference type="PANTHER" id="PTHR47129:SF1">
    <property type="entry name" value="NMRA-LIKE DOMAIN-CONTAINING PROTEIN"/>
    <property type="match status" value="1"/>
</dbReference>
<evidence type="ECO:0000313" key="2">
    <source>
        <dbReference type="EMBL" id="BCM25364.1"/>
    </source>
</evidence>
<protein>
    <submittedName>
        <fullName evidence="2">NAD(P)-dependent oxidoreductase</fullName>
    </submittedName>
</protein>
<dbReference type="RefSeq" id="WP_221763458.1">
    <property type="nucleotide sequence ID" value="NZ_AP024110.1"/>
</dbReference>
<sequence>MIVVTGASGQLGKLVIQFLLEKIPASGIIAAVRNPEKSKDLAELGVQVRQADYNDPASLTTAFKGAEKILLISSNEIGQRAAQHSAVIAAAKQAEVKVIAYTSVLKADTSPLALAGEHLETEQALKASGLPFVILRNGWYTENYTASIPAALAHNAFIGSAGDGKIASAARKDYAAAAATVLLNPVISGTIYELAGDETYTLAEFVNEVAKQSGKAVSYVNLSQDEFAAALEGAGLPKPFAALLADSDVGVSKGALFDDSHQLSKLIGHSTQSYSDSIKIALQG</sequence>
<dbReference type="InterPro" id="IPR016040">
    <property type="entry name" value="NAD(P)-bd_dom"/>
</dbReference>
<dbReference type="Proteomes" id="UP000826722">
    <property type="component" value="Chromosome"/>
</dbReference>
<proteinExistence type="predicted"/>
<dbReference type="SUPFAM" id="SSF51735">
    <property type="entry name" value="NAD(P)-binding Rossmann-fold domains"/>
    <property type="match status" value="1"/>
</dbReference>
<dbReference type="Gene3D" id="3.90.25.10">
    <property type="entry name" value="UDP-galactose 4-epimerase, domain 1"/>
    <property type="match status" value="1"/>
</dbReference>
<dbReference type="InterPro" id="IPR036291">
    <property type="entry name" value="NAD(P)-bd_dom_sf"/>
</dbReference>
<dbReference type="Pfam" id="PF13460">
    <property type="entry name" value="NAD_binding_10"/>
    <property type="match status" value="1"/>
</dbReference>
<dbReference type="EMBL" id="AP024110">
    <property type="protein sequence ID" value="BCM25364.1"/>
    <property type="molecule type" value="Genomic_DNA"/>
</dbReference>
<dbReference type="InterPro" id="IPR052718">
    <property type="entry name" value="NmrA-type_oxidoreductase"/>
</dbReference>
<dbReference type="AlphaFoldDB" id="A0A8D5JWR3"/>
<evidence type="ECO:0000259" key="1">
    <source>
        <dbReference type="Pfam" id="PF13460"/>
    </source>
</evidence>
<accession>A0A8D5JWR3</accession>
<feature type="domain" description="NAD(P)-binding" evidence="1">
    <location>
        <begin position="6"/>
        <end position="185"/>
    </location>
</feature>
<keyword evidence="3" id="KW-1185">Reference proteome</keyword>
<evidence type="ECO:0000313" key="3">
    <source>
        <dbReference type="Proteomes" id="UP000826722"/>
    </source>
</evidence>
<dbReference type="KEGG" id="mpau:ZMTM_16230"/>
<gene>
    <name evidence="2" type="ORF">ZMTM_16230</name>
</gene>
<organism evidence="2 3">
    <name type="scientific">Methyloradius palustris</name>
    <dbReference type="NCBI Taxonomy" id="2778876"/>
    <lineage>
        <taxon>Bacteria</taxon>
        <taxon>Pseudomonadati</taxon>
        <taxon>Pseudomonadota</taxon>
        <taxon>Betaproteobacteria</taxon>
        <taxon>Nitrosomonadales</taxon>
        <taxon>Methylophilaceae</taxon>
        <taxon>Methyloradius</taxon>
    </lineage>
</organism>